<organism evidence="1 2">
    <name type="scientific">Natronorubrum texcoconense</name>
    <dbReference type="NCBI Taxonomy" id="1095776"/>
    <lineage>
        <taxon>Archaea</taxon>
        <taxon>Methanobacteriati</taxon>
        <taxon>Methanobacteriota</taxon>
        <taxon>Stenosarchaea group</taxon>
        <taxon>Halobacteria</taxon>
        <taxon>Halobacteriales</taxon>
        <taxon>Natrialbaceae</taxon>
        <taxon>Natronorubrum</taxon>
    </lineage>
</organism>
<name>A0A1G8VK88_9EURY</name>
<accession>A0A1G8VK88</accession>
<dbReference type="RefSeq" id="WP_090303770.1">
    <property type="nucleotide sequence ID" value="NZ_FNFE01000001.1"/>
</dbReference>
<dbReference type="EMBL" id="FNFE01000001">
    <property type="protein sequence ID" value="SDJ65725.1"/>
    <property type="molecule type" value="Genomic_DNA"/>
</dbReference>
<evidence type="ECO:0000313" key="1">
    <source>
        <dbReference type="EMBL" id="SDJ65725.1"/>
    </source>
</evidence>
<dbReference type="AlphaFoldDB" id="A0A1G8VK88"/>
<dbReference type="STRING" id="1095776.SAMN04515672_1351"/>
<protein>
    <submittedName>
        <fullName evidence="1">Uncharacterized protein</fullName>
    </submittedName>
</protein>
<evidence type="ECO:0000313" key="2">
    <source>
        <dbReference type="Proteomes" id="UP000198882"/>
    </source>
</evidence>
<dbReference type="OrthoDB" id="293088at2157"/>
<keyword evidence="2" id="KW-1185">Reference proteome</keyword>
<reference evidence="2" key="1">
    <citation type="submission" date="2016-10" db="EMBL/GenBank/DDBJ databases">
        <authorList>
            <person name="Varghese N."/>
            <person name="Submissions S."/>
        </authorList>
    </citation>
    <scope>NUCLEOTIDE SEQUENCE [LARGE SCALE GENOMIC DNA]</scope>
    <source>
        <strain evidence="2">B4,CECT 8067,JCM 17497</strain>
    </source>
</reference>
<gene>
    <name evidence="1" type="ORF">SAMN04515672_1351</name>
</gene>
<dbReference type="Proteomes" id="UP000198882">
    <property type="component" value="Unassembled WGS sequence"/>
</dbReference>
<sequence length="65" mass="7168">MSDPPSHDHLCITHFDKLTADERAAFEDERGGEEYELFTSHLKAAVTVSPASFVFPSVYALVRAG</sequence>
<proteinExistence type="predicted"/>